<dbReference type="GO" id="GO:0004525">
    <property type="term" value="F:ribonuclease III activity"/>
    <property type="evidence" value="ECO:0007669"/>
    <property type="project" value="UniProtKB-EC"/>
</dbReference>
<dbReference type="GO" id="GO:0005737">
    <property type="term" value="C:cytoplasm"/>
    <property type="evidence" value="ECO:0007669"/>
    <property type="project" value="TreeGrafter"/>
</dbReference>
<evidence type="ECO:0000256" key="13">
    <source>
        <dbReference type="ARBA" id="ARBA00023158"/>
    </source>
</evidence>
<feature type="domain" description="RNase III" evidence="19">
    <location>
        <begin position="1474"/>
        <end position="1658"/>
    </location>
</feature>
<dbReference type="Gene3D" id="3.40.50.300">
    <property type="entry name" value="P-loop containing nucleotide triphosphate hydrolases"/>
    <property type="match status" value="2"/>
</dbReference>
<dbReference type="Pfam" id="PF00636">
    <property type="entry name" value="Ribonuclease_3"/>
    <property type="match status" value="2"/>
</dbReference>
<keyword evidence="6" id="KW-0547">Nucleotide-binding</keyword>
<dbReference type="InterPro" id="IPR005034">
    <property type="entry name" value="Dicer_dimerisation"/>
</dbReference>
<dbReference type="GO" id="GO:0005634">
    <property type="term" value="C:nucleus"/>
    <property type="evidence" value="ECO:0007669"/>
    <property type="project" value="TreeGrafter"/>
</dbReference>
<evidence type="ECO:0000256" key="5">
    <source>
        <dbReference type="ARBA" id="ARBA00022737"/>
    </source>
</evidence>
<dbReference type="SMART" id="SM00535">
    <property type="entry name" value="RIBOc"/>
    <property type="match status" value="2"/>
</dbReference>
<dbReference type="Gene3D" id="2.170.260.10">
    <property type="entry name" value="paz domain"/>
    <property type="match status" value="1"/>
</dbReference>
<feature type="compositionally biased region" description="Acidic residues" evidence="17">
    <location>
        <begin position="1340"/>
        <end position="1349"/>
    </location>
</feature>
<dbReference type="GO" id="GO:0031054">
    <property type="term" value="P:pre-miRNA processing"/>
    <property type="evidence" value="ECO:0007669"/>
    <property type="project" value="InterPro"/>
</dbReference>
<dbReference type="Gene3D" id="3.30.160.20">
    <property type="match status" value="1"/>
</dbReference>
<evidence type="ECO:0000256" key="10">
    <source>
        <dbReference type="ARBA" id="ARBA00022840"/>
    </source>
</evidence>
<dbReference type="GO" id="GO:0030422">
    <property type="term" value="P:siRNA processing"/>
    <property type="evidence" value="ECO:0007669"/>
    <property type="project" value="InterPro"/>
</dbReference>
<evidence type="ECO:0000256" key="8">
    <source>
        <dbReference type="ARBA" id="ARBA00022801"/>
    </source>
</evidence>
<dbReference type="GO" id="GO:0003723">
    <property type="term" value="F:RNA binding"/>
    <property type="evidence" value="ECO:0007669"/>
    <property type="project" value="UniProtKB-UniRule"/>
</dbReference>
<dbReference type="InterPro" id="IPR036389">
    <property type="entry name" value="RNase_III_sf"/>
</dbReference>
<proteinExistence type="inferred from homology"/>
<dbReference type="Proteomes" id="UP000759131">
    <property type="component" value="Unassembled WGS sequence"/>
</dbReference>
<dbReference type="SUPFAM" id="SSF52540">
    <property type="entry name" value="P-loop containing nucleoside triphosphate hydrolases"/>
    <property type="match status" value="1"/>
</dbReference>
<sequence>MSVPHSHGRRHHIRGNETVETKDFIARPYQVELYEVCKARNTVVCLNTGGGKTFIAVMLIRHLSPQCLVDGKRTFFLVPLIPLVSQQAAVIETHTDLRVGQYCGSTFDSWDQEMWAQELDKYDVFVMIDEIFRRILGQGFIALSKINLLVLDEVHRAVKNHSYREILRMFDTCPLDKQPRILGLSASLITKNASPNEITALIRKLEETTRSTCETASDLRTVNKYGAKPIEQIIDYSTFNMYVSKNIQLLKFIADSCINFLEDIDYDSLLLQKNAINVKTLCKSIKDTLFVLATMGVWCAQQVSRLYIRELCDTVEMYRSTKSHYTAFLSAVLTALNVIDVQLSDLLRGLDAKQKLLKYSSPKLLVLADLLNTYNKPNNVSNLCGIVFAERRSVARVLCLWLQELAKVEANDFSHLKVDFVLGHGGSAGVGSSSISYMSTKKQEESLKKFRSHDCNVLVATSVLEEGLDVPRCNLVVRYDPPKTFREYIQSKGRARAESAKYVIFVEKNELFDKINDNLHKYKETEKILNDCCHNRSVPTEAEIDESFDDQLLEPYMPKSEEGSARVTLNSAIAIINRYCLKLPSDSFTKLTPQYRIEELSNGRFICRLRLPINSQIRHEIRSVAMPNKRTAKKAAALNACEILHKKRELDDNFLPMGKEAIDFIKELGLEPDGDVERVERGPRPGTTKRRQYYTKLVADVLKNRPFDENVKCFLYEFSMKLTQAIPEEQNTRGRKITDPSDTTRNFGILTTNRVPLICDFPVFTRSGEVTVKLVSIRDDLYLTPQQIEELSVFHKFVFSDVLRLIKYPQLFNTEKAVSNHFVVPVNVCDNTGNKDIDWDFVSLIKRHKDFPPESLTTEERKNFVFDGNKYNDAVVIPWYRKDKPQFFFYVAEICHNLSPESPFPDDGYETFEKYYSGKYNIEIMNKSQPLLDVDHTSARLNLLTPRYVNRRGVSLPSSTDKTKKEKRENLQQKQILVPELCIVHPFPASLWRKAVCLPCLLFRLNALLVAEQLRTKIAKETDVGVIEPPADQPWPPLDFGWTDVGSPDEQMADNDCKQIVLSNEPNEPKEPLQEVWDFDESMTVENSAPLLVGGGQDIGEELVIDTFDPNNYVISDDFDDDYDEEFLAEEMEMFSNIPINIIGGPNGMSSVVITGNLGLDDMYNPRQNGAQLREIADNDSAPVDDHSIVRVGSPSLFNVTHPMASDGREWIIDEPSTVFPIGFTVPELEVISISDGLNIVGLTKDLANFPVEDYDSVDGSSEMDDNYSDDEEDYDREEPSNSGKVAANVTAFTKSGKNKVADILGYELFVDSAVASEQNTDQNEVIINKLYKHIRTEETPEENTSESQEELKLSDNLKTGQSCEQKSELFELLSSYLNDENEKTLDELDCDYSDEENEENDDLESDQQLIPTSERDLLSIDKSTDRETKTLDTLCFGDLLPDREMNERSKQPFIENFDPLKSDVTKVGPSPSMILQALTMSNASDGINLERLETVGDSFLKYAVTAFLYCVCPSIHEGRLSYLRSRQISNLNLYRLGTKIDVGQFMNATKFEPNDNWCAPCYAIPEGLEKALIESNTDNESTVYDIGKLEGLNTLNEQQIRDKLLSTKGHNSEPKKRICTQSSLSIPYNLLTQHSIPDKSIADCVEALIGAYLISSGPRGALLFMKWLDLKVMPKHDVNNDDSDDPIWHWLPTPKSPLLTAFDDNFTEEENQMRAEKQLNELYLGHKLDEFERKIGYEFRDKAYLVQAFTHNSYYENQVTDCYQRLEFLGDAVLDYLITRYLYEDPEGHSPGTLTDLRSALVNNTFFASLSVKYKFYKHLKMLSFDLFRVVMAFVNKFDHNSHTNNDFNLFIAEGESENAEDIEVPKALGDIFESVAGAIFLDSGMSLNAVWKVYYRMMKPEIVYFSSHVPKSPIRELLEMEPQNAKFGKPDLISGRKIRVCVEVFDFGKFYGIGRNKRIAKCTAAKRALRALKARRRE</sequence>
<evidence type="ECO:0000256" key="6">
    <source>
        <dbReference type="ARBA" id="ARBA00022741"/>
    </source>
</evidence>
<feature type="domain" description="Helicase C-terminal" evidence="22">
    <location>
        <begin position="375"/>
        <end position="544"/>
    </location>
</feature>
<comment type="cofactor">
    <cofactor evidence="2">
        <name>Mg(2+)</name>
        <dbReference type="ChEBI" id="CHEBI:18420"/>
    </cofactor>
</comment>
<feature type="compositionally biased region" description="Acidic residues" evidence="17">
    <location>
        <begin position="1253"/>
        <end position="1277"/>
    </location>
</feature>
<comment type="similarity">
    <text evidence="15 16">Belongs to the helicase family. Dicer subfamily.</text>
</comment>
<evidence type="ECO:0000256" key="9">
    <source>
        <dbReference type="ARBA" id="ARBA00022806"/>
    </source>
</evidence>
<dbReference type="SMART" id="SM00949">
    <property type="entry name" value="PAZ"/>
    <property type="match status" value="1"/>
</dbReference>
<dbReference type="GO" id="GO:0070578">
    <property type="term" value="C:RISC-loading complex"/>
    <property type="evidence" value="ECO:0007669"/>
    <property type="project" value="TreeGrafter"/>
</dbReference>
<protein>
    <submittedName>
        <fullName evidence="24">Uncharacterized protein</fullName>
    </submittedName>
</protein>
<dbReference type="Gene3D" id="3.30.160.380">
    <property type="entry name" value="Dicer dimerisation domain"/>
    <property type="match status" value="1"/>
</dbReference>
<evidence type="ECO:0000256" key="7">
    <source>
        <dbReference type="ARBA" id="ARBA00022759"/>
    </source>
</evidence>
<dbReference type="Pfam" id="PF03368">
    <property type="entry name" value="Dicer_dimer"/>
    <property type="match status" value="1"/>
</dbReference>
<dbReference type="EMBL" id="OC854603">
    <property type="protein sequence ID" value="CAD7619679.1"/>
    <property type="molecule type" value="Genomic_DNA"/>
</dbReference>
<dbReference type="PANTHER" id="PTHR14950:SF37">
    <property type="entry name" value="ENDORIBONUCLEASE DICER"/>
    <property type="match status" value="1"/>
</dbReference>
<dbReference type="EMBL" id="CAJPIZ010000028">
    <property type="protein sequence ID" value="CAG2100109.1"/>
    <property type="molecule type" value="Genomic_DNA"/>
</dbReference>
<evidence type="ECO:0000256" key="4">
    <source>
        <dbReference type="ARBA" id="ARBA00022723"/>
    </source>
</evidence>
<dbReference type="InterPro" id="IPR036085">
    <property type="entry name" value="PAZ_dom_sf"/>
</dbReference>
<dbReference type="InterPro" id="IPR011545">
    <property type="entry name" value="DEAD/DEAH_box_helicase_dom"/>
</dbReference>
<dbReference type="Pfam" id="PF20932">
    <property type="entry name" value="Dicer_dsRBD"/>
    <property type="match status" value="1"/>
</dbReference>
<feature type="region of interest" description="Disordered" evidence="17">
    <location>
        <begin position="1338"/>
        <end position="1360"/>
    </location>
</feature>
<dbReference type="CDD" id="cd00593">
    <property type="entry name" value="RIBOc"/>
    <property type="match status" value="2"/>
</dbReference>
<evidence type="ECO:0000256" key="11">
    <source>
        <dbReference type="ARBA" id="ARBA00022842"/>
    </source>
</evidence>
<feature type="region of interest" description="Disordered" evidence="17">
    <location>
        <begin position="1395"/>
        <end position="1415"/>
    </location>
</feature>
<dbReference type="GO" id="GO:0005524">
    <property type="term" value="F:ATP binding"/>
    <property type="evidence" value="ECO:0007669"/>
    <property type="project" value="UniProtKB-KW"/>
</dbReference>
<feature type="region of interest" description="Disordered" evidence="17">
    <location>
        <begin position="1252"/>
        <end position="1283"/>
    </location>
</feature>
<reference evidence="24" key="1">
    <citation type="submission" date="2020-11" db="EMBL/GenBank/DDBJ databases">
        <authorList>
            <person name="Tran Van P."/>
        </authorList>
    </citation>
    <scope>NUCLEOTIDE SEQUENCE</scope>
</reference>
<dbReference type="Pfam" id="PF00271">
    <property type="entry name" value="Helicase_C"/>
    <property type="match status" value="1"/>
</dbReference>
<dbReference type="InterPro" id="IPR014001">
    <property type="entry name" value="Helicase_ATP-bd"/>
</dbReference>
<evidence type="ECO:0000256" key="16">
    <source>
        <dbReference type="PROSITE-ProRule" id="PRU00657"/>
    </source>
</evidence>
<dbReference type="Pfam" id="PF02170">
    <property type="entry name" value="PAZ"/>
    <property type="match status" value="1"/>
</dbReference>
<keyword evidence="11" id="KW-0460">Magnesium</keyword>
<dbReference type="InterPro" id="IPR048512">
    <property type="entry name" value="Dicer_platform"/>
</dbReference>
<dbReference type="OrthoDB" id="2392202at2759"/>
<evidence type="ECO:0000256" key="2">
    <source>
        <dbReference type="ARBA" id="ARBA00001946"/>
    </source>
</evidence>
<dbReference type="CDD" id="cd18034">
    <property type="entry name" value="DEXHc_dicer"/>
    <property type="match status" value="1"/>
</dbReference>
<dbReference type="FunFam" id="3.40.50.300:FF:000628">
    <property type="entry name" value="Endoribonuclease Dicer"/>
    <property type="match status" value="1"/>
</dbReference>
<evidence type="ECO:0000256" key="3">
    <source>
        <dbReference type="ARBA" id="ARBA00022722"/>
    </source>
</evidence>
<keyword evidence="9" id="KW-0347">Helicase</keyword>
<accession>A0A7R9PSY5</accession>
<evidence type="ECO:0000256" key="15">
    <source>
        <dbReference type="ARBA" id="ARBA00035116"/>
    </source>
</evidence>
<name>A0A7R9PSY5_9ACAR</name>
<keyword evidence="13" id="KW-0943">RNA-mediated gene silencing</keyword>
<dbReference type="GO" id="GO:0004386">
    <property type="term" value="F:helicase activity"/>
    <property type="evidence" value="ECO:0007669"/>
    <property type="project" value="UniProtKB-KW"/>
</dbReference>
<dbReference type="GO" id="GO:0004530">
    <property type="term" value="F:deoxyribonuclease I activity"/>
    <property type="evidence" value="ECO:0007669"/>
    <property type="project" value="TreeGrafter"/>
</dbReference>
<feature type="domain" description="RNase III" evidence="19">
    <location>
        <begin position="1729"/>
        <end position="1886"/>
    </location>
</feature>
<dbReference type="InterPro" id="IPR000999">
    <property type="entry name" value="RNase_III_dom"/>
</dbReference>
<dbReference type="FunFam" id="1.10.1520.10:FF:000023">
    <property type="entry name" value="Endoribonuclease dcr-1"/>
    <property type="match status" value="1"/>
</dbReference>
<dbReference type="InterPro" id="IPR044441">
    <property type="entry name" value="DICER_DSRM"/>
</dbReference>
<dbReference type="PROSITE" id="PS50137">
    <property type="entry name" value="DS_RBD"/>
    <property type="match status" value="1"/>
</dbReference>
<dbReference type="PROSITE" id="PS51327">
    <property type="entry name" value="DICER_DSRBF"/>
    <property type="match status" value="1"/>
</dbReference>
<evidence type="ECO:0000313" key="25">
    <source>
        <dbReference type="Proteomes" id="UP000759131"/>
    </source>
</evidence>
<evidence type="ECO:0000313" key="24">
    <source>
        <dbReference type="EMBL" id="CAD7619679.1"/>
    </source>
</evidence>
<dbReference type="SMART" id="SM00487">
    <property type="entry name" value="DEXDc"/>
    <property type="match status" value="1"/>
</dbReference>
<dbReference type="InterPro" id="IPR014720">
    <property type="entry name" value="dsRBD_dom"/>
</dbReference>
<dbReference type="FunFam" id="2.170.260.10:FF:000002">
    <property type="entry name" value="Putative Endoribonuclease Dicer"/>
    <property type="match status" value="1"/>
</dbReference>
<evidence type="ECO:0000259" key="18">
    <source>
        <dbReference type="PROSITE" id="PS50137"/>
    </source>
</evidence>
<dbReference type="InterPro" id="IPR027417">
    <property type="entry name" value="P-loop_NTPase"/>
</dbReference>
<keyword evidence="25" id="KW-1185">Reference proteome</keyword>
<dbReference type="Gene3D" id="1.10.1520.10">
    <property type="entry name" value="Ribonuclease III domain"/>
    <property type="match status" value="2"/>
</dbReference>
<dbReference type="InterPro" id="IPR038248">
    <property type="entry name" value="Dicer_dimer_sf"/>
</dbReference>
<keyword evidence="3" id="KW-0540">Nuclease</keyword>
<dbReference type="CDD" id="cd10843">
    <property type="entry name" value="DSRM_DICER"/>
    <property type="match status" value="1"/>
</dbReference>
<dbReference type="SUPFAM" id="SSF54768">
    <property type="entry name" value="dsRNA-binding domain-like"/>
    <property type="match status" value="1"/>
</dbReference>
<dbReference type="SUPFAM" id="SSF69065">
    <property type="entry name" value="RNase III domain-like"/>
    <property type="match status" value="2"/>
</dbReference>
<dbReference type="PROSITE" id="PS51192">
    <property type="entry name" value="HELICASE_ATP_BIND_1"/>
    <property type="match status" value="1"/>
</dbReference>
<dbReference type="SUPFAM" id="SSF101690">
    <property type="entry name" value="PAZ domain"/>
    <property type="match status" value="1"/>
</dbReference>
<dbReference type="Pfam" id="PF00270">
    <property type="entry name" value="DEAD"/>
    <property type="match status" value="1"/>
</dbReference>
<dbReference type="PROSITE" id="PS50142">
    <property type="entry name" value="RNASE_3_2"/>
    <property type="match status" value="2"/>
</dbReference>
<feature type="domain" description="Dicer dsRNA-binding fold" evidence="23">
    <location>
        <begin position="572"/>
        <end position="664"/>
    </location>
</feature>
<keyword evidence="14" id="KW-0464">Manganese</keyword>
<dbReference type="FunFam" id="1.10.1520.10:FF:000005">
    <property type="entry name" value="Putative endoribonuclease dicer"/>
    <property type="match status" value="1"/>
</dbReference>
<comment type="cofactor">
    <cofactor evidence="1">
        <name>Mn(2+)</name>
        <dbReference type="ChEBI" id="CHEBI:29035"/>
    </cofactor>
</comment>
<dbReference type="GO" id="GO:0046872">
    <property type="term" value="F:metal ion binding"/>
    <property type="evidence" value="ECO:0007669"/>
    <property type="project" value="UniProtKB-KW"/>
</dbReference>
<evidence type="ECO:0000256" key="14">
    <source>
        <dbReference type="ARBA" id="ARBA00023211"/>
    </source>
</evidence>
<dbReference type="PANTHER" id="PTHR14950">
    <property type="entry name" value="DICER-RELATED"/>
    <property type="match status" value="1"/>
</dbReference>
<evidence type="ECO:0000259" key="23">
    <source>
        <dbReference type="PROSITE" id="PS51327"/>
    </source>
</evidence>
<feature type="domain" description="DRBM" evidence="18">
    <location>
        <begin position="1954"/>
        <end position="1976"/>
    </location>
</feature>
<evidence type="ECO:0000256" key="1">
    <source>
        <dbReference type="ARBA" id="ARBA00001936"/>
    </source>
</evidence>
<feature type="domain" description="Helicase ATP-binding" evidence="21">
    <location>
        <begin position="33"/>
        <end position="206"/>
    </location>
</feature>
<keyword evidence="10" id="KW-0067">ATP-binding</keyword>
<dbReference type="InterPro" id="IPR001650">
    <property type="entry name" value="Helicase_C-like"/>
</dbReference>
<dbReference type="PROSITE" id="PS51194">
    <property type="entry name" value="HELICASE_CTER"/>
    <property type="match status" value="1"/>
</dbReference>
<gene>
    <name evidence="24" type="ORF">OSB1V03_LOCUS179</name>
</gene>
<feature type="domain" description="PAZ" evidence="20">
    <location>
        <begin position="840"/>
        <end position="986"/>
    </location>
</feature>
<dbReference type="SMART" id="SM00358">
    <property type="entry name" value="DSRM"/>
    <property type="match status" value="2"/>
</dbReference>
<keyword evidence="7" id="KW-0255">Endonuclease</keyword>
<evidence type="ECO:0000256" key="17">
    <source>
        <dbReference type="SAM" id="MobiDB-lite"/>
    </source>
</evidence>
<dbReference type="Pfam" id="PF20931">
    <property type="entry name" value="Dicer_platform"/>
    <property type="match status" value="1"/>
</dbReference>
<evidence type="ECO:0000256" key="12">
    <source>
        <dbReference type="ARBA" id="ARBA00022884"/>
    </source>
</evidence>
<dbReference type="InterPro" id="IPR003100">
    <property type="entry name" value="PAZ_dom"/>
</dbReference>
<dbReference type="PROSITE" id="PS50821">
    <property type="entry name" value="PAZ"/>
    <property type="match status" value="1"/>
</dbReference>
<dbReference type="SMART" id="SM00490">
    <property type="entry name" value="HELICc"/>
    <property type="match status" value="1"/>
</dbReference>
<evidence type="ECO:0000259" key="21">
    <source>
        <dbReference type="PROSITE" id="PS51192"/>
    </source>
</evidence>
<keyword evidence="5" id="KW-0677">Repeat</keyword>
<dbReference type="PROSITE" id="PS00517">
    <property type="entry name" value="RNASE_3_1"/>
    <property type="match status" value="1"/>
</dbReference>
<evidence type="ECO:0000259" key="19">
    <source>
        <dbReference type="PROSITE" id="PS50142"/>
    </source>
</evidence>
<keyword evidence="4" id="KW-0479">Metal-binding</keyword>
<organism evidence="24">
    <name type="scientific">Medioppia subpectinata</name>
    <dbReference type="NCBI Taxonomy" id="1979941"/>
    <lineage>
        <taxon>Eukaryota</taxon>
        <taxon>Metazoa</taxon>
        <taxon>Ecdysozoa</taxon>
        <taxon>Arthropoda</taxon>
        <taxon>Chelicerata</taxon>
        <taxon>Arachnida</taxon>
        <taxon>Acari</taxon>
        <taxon>Acariformes</taxon>
        <taxon>Sarcoptiformes</taxon>
        <taxon>Oribatida</taxon>
        <taxon>Brachypylina</taxon>
        <taxon>Oppioidea</taxon>
        <taxon>Oppiidae</taxon>
        <taxon>Medioppia</taxon>
    </lineage>
</organism>
<evidence type="ECO:0000259" key="20">
    <source>
        <dbReference type="PROSITE" id="PS50821"/>
    </source>
</evidence>
<keyword evidence="8" id="KW-0378">Hydrolase</keyword>
<dbReference type="GO" id="GO:0006309">
    <property type="term" value="P:apoptotic DNA fragmentation"/>
    <property type="evidence" value="ECO:0007669"/>
    <property type="project" value="TreeGrafter"/>
</dbReference>
<feature type="compositionally biased region" description="Acidic residues" evidence="17">
    <location>
        <begin position="1395"/>
        <end position="1406"/>
    </location>
</feature>
<keyword evidence="12 16" id="KW-0694">RNA-binding</keyword>
<evidence type="ECO:0000259" key="22">
    <source>
        <dbReference type="PROSITE" id="PS51194"/>
    </source>
</evidence>